<dbReference type="AlphaFoldDB" id="A0A2G5V1H3"/>
<name>A0A2G5V1H3_9PELO</name>
<gene>
    <name evidence="1" type="primary">Cnig_chr_II.g5564</name>
    <name evidence="1" type="ORF">B9Z55_005564</name>
</gene>
<dbReference type="OrthoDB" id="5886877at2759"/>
<keyword evidence="2" id="KW-1185">Reference proteome</keyword>
<protein>
    <recommendedName>
        <fullName evidence="3">F-box associated domain-containing protein</fullName>
    </recommendedName>
</protein>
<dbReference type="PANTHER" id="PTHR21503">
    <property type="entry name" value="F-BOX-CONTAINING HYPOTHETICAL PROTEIN C.ELEGANS"/>
    <property type="match status" value="1"/>
</dbReference>
<evidence type="ECO:0008006" key="3">
    <source>
        <dbReference type="Google" id="ProtNLM"/>
    </source>
</evidence>
<proteinExistence type="predicted"/>
<dbReference type="Proteomes" id="UP000230233">
    <property type="component" value="Chromosome II"/>
</dbReference>
<dbReference type="PANTHER" id="PTHR21503:SF8">
    <property type="entry name" value="F-BOX ASSOCIATED DOMAIN-CONTAINING PROTEIN-RELATED"/>
    <property type="match status" value="1"/>
</dbReference>
<evidence type="ECO:0000313" key="2">
    <source>
        <dbReference type="Proteomes" id="UP000230233"/>
    </source>
</evidence>
<comment type="caution">
    <text evidence="1">The sequence shown here is derived from an EMBL/GenBank/DDBJ whole genome shotgun (WGS) entry which is preliminary data.</text>
</comment>
<reference evidence="2" key="1">
    <citation type="submission" date="2017-10" db="EMBL/GenBank/DDBJ databases">
        <title>Rapid genome shrinkage in a self-fertile nematode reveals novel sperm competition proteins.</title>
        <authorList>
            <person name="Yin D."/>
            <person name="Schwarz E.M."/>
            <person name="Thomas C.G."/>
            <person name="Felde R.L."/>
            <person name="Korf I.F."/>
            <person name="Cutter A.D."/>
            <person name="Schartner C.M."/>
            <person name="Ralston E.J."/>
            <person name="Meyer B.J."/>
            <person name="Haag E.S."/>
        </authorList>
    </citation>
    <scope>NUCLEOTIDE SEQUENCE [LARGE SCALE GENOMIC DNA]</scope>
    <source>
        <strain evidence="2">JU1422</strain>
    </source>
</reference>
<organism evidence="1 2">
    <name type="scientific">Caenorhabditis nigoni</name>
    <dbReference type="NCBI Taxonomy" id="1611254"/>
    <lineage>
        <taxon>Eukaryota</taxon>
        <taxon>Metazoa</taxon>
        <taxon>Ecdysozoa</taxon>
        <taxon>Nematoda</taxon>
        <taxon>Chromadorea</taxon>
        <taxon>Rhabditida</taxon>
        <taxon>Rhabditina</taxon>
        <taxon>Rhabditomorpha</taxon>
        <taxon>Rhabditoidea</taxon>
        <taxon>Rhabditidae</taxon>
        <taxon>Peloderinae</taxon>
        <taxon>Caenorhabditis</taxon>
    </lineage>
</organism>
<accession>A0A2G5V1H3</accession>
<dbReference type="EMBL" id="PDUG01000002">
    <property type="protein sequence ID" value="PIC45597.1"/>
    <property type="molecule type" value="Genomic_DNA"/>
</dbReference>
<evidence type="ECO:0000313" key="1">
    <source>
        <dbReference type="EMBL" id="PIC45597.1"/>
    </source>
</evidence>
<sequence>MENYVELTRIKTDCHYIYVKDSKSYIQVEASERDRLSVYFDRRNNAENVIRSDIFKWFGRRCSNQNIVLVYDRVQKLIPSSNLIIHFHLDKMRKGTVKEFLSSSCLKNWKSILVEGETINTEDLDFIMDMASLERKIMINVDSMPISFSHKKTLHFLEMDYHGADWVRVEDLMTIRNSFSVSLISNYFTCDHLNQLICFWLGCDYCMFRHLTIHMTDPFPVTSIFKNVIHLSTSRLGLQKFFILSHRHEIVEFPISVISWTGTNFKMSTVPIQGEYEQEAEILNILMRIRQLEEELESGSKLENPRLNYELQKSKRQLENQGVILENGNGTIAF</sequence>